<sequence length="95" mass="10669">MINNSRCDDFIVGIIECSKCKDPLSFRVTRDVNEHPNSDEWFSEVAVKSLRQNKIRKTGVQVMCDSCGNVLGKEVNEIGKPALELRPGSLVFDKL</sequence>
<evidence type="ECO:0000313" key="1">
    <source>
        <dbReference type="EMBL" id="PIK50276.1"/>
    </source>
</evidence>
<dbReference type="EMBL" id="MRZV01000426">
    <property type="protein sequence ID" value="PIK50276.1"/>
    <property type="molecule type" value="Genomic_DNA"/>
</dbReference>
<dbReference type="AlphaFoldDB" id="A0A2G8KQJ4"/>
<name>A0A2G8KQJ4_STIJA</name>
<evidence type="ECO:0000313" key="2">
    <source>
        <dbReference type="Proteomes" id="UP000230750"/>
    </source>
</evidence>
<proteinExistence type="predicted"/>
<organism evidence="1 2">
    <name type="scientific">Stichopus japonicus</name>
    <name type="common">Sea cucumber</name>
    <dbReference type="NCBI Taxonomy" id="307972"/>
    <lineage>
        <taxon>Eukaryota</taxon>
        <taxon>Metazoa</taxon>
        <taxon>Echinodermata</taxon>
        <taxon>Eleutherozoa</taxon>
        <taxon>Echinozoa</taxon>
        <taxon>Holothuroidea</taxon>
        <taxon>Aspidochirotacea</taxon>
        <taxon>Aspidochirotida</taxon>
        <taxon>Stichopodidae</taxon>
        <taxon>Apostichopus</taxon>
    </lineage>
</organism>
<gene>
    <name evidence="1" type="ORF">BSL78_12845</name>
</gene>
<keyword evidence="2" id="KW-1185">Reference proteome</keyword>
<protein>
    <submittedName>
        <fullName evidence="1">Uncharacterized protein</fullName>
    </submittedName>
</protein>
<dbReference type="Proteomes" id="UP000230750">
    <property type="component" value="Unassembled WGS sequence"/>
</dbReference>
<dbReference type="OrthoDB" id="10078694at2759"/>
<accession>A0A2G8KQJ4</accession>
<comment type="caution">
    <text evidence="1">The sequence shown here is derived from an EMBL/GenBank/DDBJ whole genome shotgun (WGS) entry which is preliminary data.</text>
</comment>
<reference evidence="1 2" key="1">
    <citation type="journal article" date="2017" name="PLoS Biol.">
        <title>The sea cucumber genome provides insights into morphological evolution and visceral regeneration.</title>
        <authorList>
            <person name="Zhang X."/>
            <person name="Sun L."/>
            <person name="Yuan J."/>
            <person name="Sun Y."/>
            <person name="Gao Y."/>
            <person name="Zhang L."/>
            <person name="Li S."/>
            <person name="Dai H."/>
            <person name="Hamel J.F."/>
            <person name="Liu C."/>
            <person name="Yu Y."/>
            <person name="Liu S."/>
            <person name="Lin W."/>
            <person name="Guo K."/>
            <person name="Jin S."/>
            <person name="Xu P."/>
            <person name="Storey K.B."/>
            <person name="Huan P."/>
            <person name="Zhang T."/>
            <person name="Zhou Y."/>
            <person name="Zhang J."/>
            <person name="Lin C."/>
            <person name="Li X."/>
            <person name="Xing L."/>
            <person name="Huo D."/>
            <person name="Sun M."/>
            <person name="Wang L."/>
            <person name="Mercier A."/>
            <person name="Li F."/>
            <person name="Yang H."/>
            <person name="Xiang J."/>
        </authorList>
    </citation>
    <scope>NUCLEOTIDE SEQUENCE [LARGE SCALE GENOMIC DNA]</scope>
    <source>
        <strain evidence="1">Shaxun</strain>
        <tissue evidence="1">Muscle</tissue>
    </source>
</reference>